<feature type="chain" id="PRO_5039618581" description="Lipoprotein" evidence="2">
    <location>
        <begin position="30"/>
        <end position="154"/>
    </location>
</feature>
<feature type="region of interest" description="Disordered" evidence="1">
    <location>
        <begin position="100"/>
        <end position="154"/>
    </location>
</feature>
<evidence type="ECO:0000256" key="2">
    <source>
        <dbReference type="SAM" id="SignalP"/>
    </source>
</evidence>
<protein>
    <recommendedName>
        <fullName evidence="5">Lipoprotein</fullName>
    </recommendedName>
</protein>
<feature type="region of interest" description="Disordered" evidence="1">
    <location>
        <begin position="31"/>
        <end position="59"/>
    </location>
</feature>
<accession>A0A1X9MIQ7</accession>
<reference evidence="3 4" key="1">
    <citation type="submission" date="2017-04" db="EMBL/GenBank/DDBJ databases">
        <title>Bacillus krulwichiae AM31D Genome sequencing and assembly.</title>
        <authorList>
            <person name="Krulwich T.A."/>
            <person name="Anastor L."/>
            <person name="Ehrlich R."/>
            <person name="Ehrlich G.D."/>
            <person name="Janto B."/>
        </authorList>
    </citation>
    <scope>NUCLEOTIDE SEQUENCE [LARGE SCALE GENOMIC DNA]</scope>
    <source>
        <strain evidence="3 4">AM31D</strain>
    </source>
</reference>
<sequence precursor="true">MTKPKTDKLLKGLLSSSVALMGLTACSPAAQEELFQTPTEPDPNVQPDAGPPSPEEADCDTWKWDEEAEGYQCVQEGNENYGHYYYGGSWFPTIAAFMAGRAMGGGGGGTRVREPATTPRTDQNVNQPNLNQNQQPGRATNPRSGMGGGGSFGG</sequence>
<name>A0A1X9MIQ7_9BACI</name>
<keyword evidence="2" id="KW-0732">Signal</keyword>
<feature type="signal peptide" evidence="2">
    <location>
        <begin position="1"/>
        <end position="29"/>
    </location>
</feature>
<dbReference type="KEGG" id="bkw:BkAM31D_24075"/>
<evidence type="ECO:0000313" key="3">
    <source>
        <dbReference type="EMBL" id="ARK32684.1"/>
    </source>
</evidence>
<gene>
    <name evidence="3" type="ORF">BkAM31D_24075</name>
</gene>
<dbReference type="EMBL" id="CP020814">
    <property type="protein sequence ID" value="ARK32684.1"/>
    <property type="molecule type" value="Genomic_DNA"/>
</dbReference>
<dbReference type="RefSeq" id="WP_066154728.1">
    <property type="nucleotide sequence ID" value="NZ_CP020814.1"/>
</dbReference>
<dbReference type="AlphaFoldDB" id="A0A1X9MIQ7"/>
<keyword evidence="4" id="KW-1185">Reference proteome</keyword>
<proteinExistence type="predicted"/>
<evidence type="ECO:0000256" key="1">
    <source>
        <dbReference type="SAM" id="MobiDB-lite"/>
    </source>
</evidence>
<evidence type="ECO:0008006" key="5">
    <source>
        <dbReference type="Google" id="ProtNLM"/>
    </source>
</evidence>
<dbReference type="STRING" id="199441.BkAM31D_24075"/>
<evidence type="ECO:0000313" key="4">
    <source>
        <dbReference type="Proteomes" id="UP000193006"/>
    </source>
</evidence>
<dbReference type="PROSITE" id="PS51257">
    <property type="entry name" value="PROKAR_LIPOPROTEIN"/>
    <property type="match status" value="1"/>
</dbReference>
<organism evidence="3 4">
    <name type="scientific">Halalkalibacter krulwichiae</name>
    <dbReference type="NCBI Taxonomy" id="199441"/>
    <lineage>
        <taxon>Bacteria</taxon>
        <taxon>Bacillati</taxon>
        <taxon>Bacillota</taxon>
        <taxon>Bacilli</taxon>
        <taxon>Bacillales</taxon>
        <taxon>Bacillaceae</taxon>
        <taxon>Halalkalibacter</taxon>
    </lineage>
</organism>
<feature type="compositionally biased region" description="Gly residues" evidence="1">
    <location>
        <begin position="145"/>
        <end position="154"/>
    </location>
</feature>
<feature type="compositionally biased region" description="Low complexity" evidence="1">
    <location>
        <begin position="123"/>
        <end position="135"/>
    </location>
</feature>
<dbReference type="Proteomes" id="UP000193006">
    <property type="component" value="Chromosome"/>
</dbReference>